<comment type="catalytic activity">
    <reaction evidence="1">
        <text>[protein]-peptidylproline (omega=180) = [protein]-peptidylproline (omega=0)</text>
        <dbReference type="Rhea" id="RHEA:16237"/>
        <dbReference type="Rhea" id="RHEA-COMP:10747"/>
        <dbReference type="Rhea" id="RHEA-COMP:10748"/>
        <dbReference type="ChEBI" id="CHEBI:83833"/>
        <dbReference type="ChEBI" id="CHEBI:83834"/>
        <dbReference type="EC" id="5.2.1.8"/>
    </reaction>
</comment>
<dbReference type="InterPro" id="IPR000297">
    <property type="entry name" value="PPIase_PpiC"/>
</dbReference>
<feature type="signal peptide" evidence="8">
    <location>
        <begin position="1"/>
        <end position="31"/>
    </location>
</feature>
<dbReference type="SUPFAM" id="SSF109998">
    <property type="entry name" value="Triger factor/SurA peptide-binding domain-like"/>
    <property type="match status" value="1"/>
</dbReference>
<accession>A0ABX5MVA8</accession>
<dbReference type="InterPro" id="IPR050245">
    <property type="entry name" value="PrsA_foldase"/>
</dbReference>
<dbReference type="Gene3D" id="3.10.50.40">
    <property type="match status" value="1"/>
</dbReference>
<dbReference type="PANTHER" id="PTHR47245:SF1">
    <property type="entry name" value="FOLDASE PROTEIN PRSA"/>
    <property type="match status" value="1"/>
</dbReference>
<name>A0ABX5MVA8_9BURK</name>
<comment type="caution">
    <text evidence="10">The sequence shown here is derived from an EMBL/GenBank/DDBJ whole genome shotgun (WGS) entry which is preliminary data.</text>
</comment>
<dbReference type="InterPro" id="IPR046357">
    <property type="entry name" value="PPIase_dom_sf"/>
</dbReference>
<dbReference type="PANTHER" id="PTHR47245">
    <property type="entry name" value="PEPTIDYLPROLYL ISOMERASE"/>
    <property type="match status" value="1"/>
</dbReference>
<evidence type="ECO:0000259" key="9">
    <source>
        <dbReference type="PROSITE" id="PS50198"/>
    </source>
</evidence>
<feature type="domain" description="PpiC" evidence="9">
    <location>
        <begin position="151"/>
        <end position="250"/>
    </location>
</feature>
<feature type="chain" id="PRO_5045658580" description="peptidylprolyl isomerase" evidence="8">
    <location>
        <begin position="32"/>
        <end position="294"/>
    </location>
</feature>
<proteinExistence type="inferred from homology"/>
<evidence type="ECO:0000256" key="8">
    <source>
        <dbReference type="SAM" id="SignalP"/>
    </source>
</evidence>
<keyword evidence="6 7" id="KW-0413">Isomerase</keyword>
<comment type="similarity">
    <text evidence="2">Belongs to the PpiC/parvulin rotamase family.</text>
</comment>
<dbReference type="SUPFAM" id="SSF54534">
    <property type="entry name" value="FKBP-like"/>
    <property type="match status" value="1"/>
</dbReference>
<dbReference type="Pfam" id="PF13145">
    <property type="entry name" value="Rotamase_2"/>
    <property type="match status" value="1"/>
</dbReference>
<evidence type="ECO:0000256" key="3">
    <source>
        <dbReference type="ARBA" id="ARBA00013194"/>
    </source>
</evidence>
<protein>
    <recommendedName>
        <fullName evidence="3">peptidylprolyl isomerase</fullName>
        <ecNumber evidence="3">5.2.1.8</ecNumber>
    </recommendedName>
</protein>
<evidence type="ECO:0000256" key="6">
    <source>
        <dbReference type="ARBA" id="ARBA00023235"/>
    </source>
</evidence>
<evidence type="ECO:0000256" key="5">
    <source>
        <dbReference type="ARBA" id="ARBA00023110"/>
    </source>
</evidence>
<dbReference type="PROSITE" id="PS50198">
    <property type="entry name" value="PPIC_PPIASE_2"/>
    <property type="match status" value="1"/>
</dbReference>
<evidence type="ECO:0000313" key="11">
    <source>
        <dbReference type="Proteomes" id="UP000247515"/>
    </source>
</evidence>
<reference evidence="10 11" key="1">
    <citation type="submission" date="2018-05" db="EMBL/GenBank/DDBJ databases">
        <title>Genomic Encyclopedia of Type Strains, Phase IV (KMG-V): Genome sequencing to study the core and pangenomes of soil and plant-associated prokaryotes.</title>
        <authorList>
            <person name="Whitman W."/>
        </authorList>
    </citation>
    <scope>NUCLEOTIDE SEQUENCE [LARGE SCALE GENOMIC DNA]</scope>
    <source>
        <strain evidence="10 11">SIr-6563</strain>
    </source>
</reference>
<dbReference type="InterPro" id="IPR027304">
    <property type="entry name" value="Trigger_fact/SurA_dom_sf"/>
</dbReference>
<dbReference type="EMBL" id="QJJV01000003">
    <property type="protein sequence ID" value="PXX19077.1"/>
    <property type="molecule type" value="Genomic_DNA"/>
</dbReference>
<evidence type="ECO:0000313" key="10">
    <source>
        <dbReference type="EMBL" id="PXX19077.1"/>
    </source>
</evidence>
<sequence length="294" mass="30868">MFCLERMKGAARVATMAGLLGGLFGVPLAHASDSPAPTALPAGAVAVVNGVAVPTSLLDDAVRRVSANGAQQPDTPQLRQMLTSGLIAREVLRQGAEQAHYDQKPEVKQAPAQAKIDTEVRLYLADHVHPDAVTDAQVRSRYDALVASLGKDEFKARIITVGDEATARKVLAQVKAGEPFDALAKAYSVAATGAQGGEMPWMSFPVPAAEGKTQGLPLPIARTIAQLPAGGITPQPVQIGNAWVIVKLDAKRPTQIPPFEQVKDTVKAQLEVLALQKAAAAFTAAQIRGATIQQ</sequence>
<evidence type="ECO:0000256" key="1">
    <source>
        <dbReference type="ARBA" id="ARBA00000971"/>
    </source>
</evidence>
<dbReference type="EC" id="5.2.1.8" evidence="3"/>
<gene>
    <name evidence="10" type="ORF">C7400_10368</name>
</gene>
<keyword evidence="5 7" id="KW-0697">Rotamase</keyword>
<evidence type="ECO:0000256" key="2">
    <source>
        <dbReference type="ARBA" id="ARBA00007656"/>
    </source>
</evidence>
<evidence type="ECO:0000256" key="7">
    <source>
        <dbReference type="PROSITE-ProRule" id="PRU00278"/>
    </source>
</evidence>
<evidence type="ECO:0000256" key="4">
    <source>
        <dbReference type="ARBA" id="ARBA00022729"/>
    </source>
</evidence>
<keyword evidence="11" id="KW-1185">Reference proteome</keyword>
<keyword evidence="4 8" id="KW-0732">Signal</keyword>
<dbReference type="Proteomes" id="UP000247515">
    <property type="component" value="Unassembled WGS sequence"/>
</dbReference>
<organism evidence="10 11">
    <name type="scientific">Paraburkholderia tropica</name>
    <dbReference type="NCBI Taxonomy" id="92647"/>
    <lineage>
        <taxon>Bacteria</taxon>
        <taxon>Pseudomonadati</taxon>
        <taxon>Pseudomonadota</taxon>
        <taxon>Betaproteobacteria</taxon>
        <taxon>Burkholderiales</taxon>
        <taxon>Burkholderiaceae</taxon>
        <taxon>Paraburkholderia</taxon>
    </lineage>
</organism>